<sequence length="196" mass="20661">MEYLAYSSMFDANETVEPELGLPEIQFNFKTLFNQNLFKSTSLALASLGLVFATFSEAQAAVTGFVRTSGSCLRVRTQPSLNSRVVGCLPNGLRVSAIVDTENGFTRLSSGYYVATRFINARAGGGNVAGPGVGGPVTLGVGSAGAPVSQVQRRLGIAQTGYYGTITQRAVRNFQINNGLLADGRVGPQTRIAMGL</sequence>
<organism evidence="2 3">
    <name type="scientific">Dulcicalothrix desertica PCC 7102</name>
    <dbReference type="NCBI Taxonomy" id="232991"/>
    <lineage>
        <taxon>Bacteria</taxon>
        <taxon>Bacillati</taxon>
        <taxon>Cyanobacteriota</taxon>
        <taxon>Cyanophyceae</taxon>
        <taxon>Nostocales</taxon>
        <taxon>Calotrichaceae</taxon>
        <taxon>Dulcicalothrix</taxon>
    </lineage>
</organism>
<name>A0A3S1AVI0_9CYAN</name>
<dbReference type="Gene3D" id="1.10.101.10">
    <property type="entry name" value="PGBD-like superfamily/PGBD"/>
    <property type="match status" value="1"/>
</dbReference>
<dbReference type="Gene3D" id="2.30.30.40">
    <property type="entry name" value="SH3 Domains"/>
    <property type="match status" value="1"/>
</dbReference>
<dbReference type="OrthoDB" id="511780at2"/>
<dbReference type="AlphaFoldDB" id="A0A3S1AVI0"/>
<feature type="domain" description="Peptidoglycan binding-like" evidence="1">
    <location>
        <begin position="157"/>
        <end position="194"/>
    </location>
</feature>
<evidence type="ECO:0000313" key="2">
    <source>
        <dbReference type="EMBL" id="RUT09922.1"/>
    </source>
</evidence>
<dbReference type="EMBL" id="RSCL01000001">
    <property type="protein sequence ID" value="RUT09922.1"/>
    <property type="molecule type" value="Genomic_DNA"/>
</dbReference>
<dbReference type="InterPro" id="IPR036366">
    <property type="entry name" value="PGBDSf"/>
</dbReference>
<dbReference type="InterPro" id="IPR002477">
    <property type="entry name" value="Peptidoglycan-bd-like"/>
</dbReference>
<dbReference type="SUPFAM" id="SSF47090">
    <property type="entry name" value="PGBD-like"/>
    <property type="match status" value="1"/>
</dbReference>
<dbReference type="Pfam" id="PF01471">
    <property type="entry name" value="PG_binding_1"/>
    <property type="match status" value="1"/>
</dbReference>
<gene>
    <name evidence="2" type="ORF">DSM106972_004170</name>
</gene>
<dbReference type="Proteomes" id="UP000271624">
    <property type="component" value="Unassembled WGS sequence"/>
</dbReference>
<evidence type="ECO:0000259" key="1">
    <source>
        <dbReference type="Pfam" id="PF01471"/>
    </source>
</evidence>
<accession>A0A3S1AVI0</accession>
<proteinExistence type="predicted"/>
<dbReference type="RefSeq" id="WP_127078370.1">
    <property type="nucleotide sequence ID" value="NZ_RSCL01000001.1"/>
</dbReference>
<protein>
    <recommendedName>
        <fullName evidence="1">Peptidoglycan binding-like domain-containing protein</fullName>
    </recommendedName>
</protein>
<comment type="caution">
    <text evidence="2">The sequence shown here is derived from an EMBL/GenBank/DDBJ whole genome shotgun (WGS) entry which is preliminary data.</text>
</comment>
<keyword evidence="3" id="KW-1185">Reference proteome</keyword>
<reference evidence="2" key="2">
    <citation type="journal article" date="2019" name="Genome Biol. Evol.">
        <title>Day and night: Metabolic profiles and evolutionary relationships of six axenic non-marine cyanobacteria.</title>
        <authorList>
            <person name="Will S.E."/>
            <person name="Henke P."/>
            <person name="Boedeker C."/>
            <person name="Huang S."/>
            <person name="Brinkmann H."/>
            <person name="Rohde M."/>
            <person name="Jarek M."/>
            <person name="Friedl T."/>
            <person name="Seufert S."/>
            <person name="Schumacher M."/>
            <person name="Overmann J."/>
            <person name="Neumann-Schaal M."/>
            <person name="Petersen J."/>
        </authorList>
    </citation>
    <scope>NUCLEOTIDE SEQUENCE [LARGE SCALE GENOMIC DNA]</scope>
    <source>
        <strain evidence="2">PCC 7102</strain>
    </source>
</reference>
<dbReference type="InterPro" id="IPR036365">
    <property type="entry name" value="PGBD-like_sf"/>
</dbReference>
<evidence type="ECO:0000313" key="3">
    <source>
        <dbReference type="Proteomes" id="UP000271624"/>
    </source>
</evidence>
<reference evidence="2" key="1">
    <citation type="submission" date="2018-12" db="EMBL/GenBank/DDBJ databases">
        <authorList>
            <person name="Will S."/>
            <person name="Neumann-Schaal M."/>
            <person name="Henke P."/>
        </authorList>
    </citation>
    <scope>NUCLEOTIDE SEQUENCE</scope>
    <source>
        <strain evidence="2">PCC 7102</strain>
    </source>
</reference>